<dbReference type="PROSITE" id="PS01226">
    <property type="entry name" value="HMG_COA_SYNTHASE"/>
    <property type="match status" value="1"/>
</dbReference>
<keyword evidence="9 15" id="KW-1207">Sterol metabolism</keyword>
<protein>
    <recommendedName>
        <fullName evidence="3 15">Hydroxymethylglutaryl-CoA synthase</fullName>
        <shortName evidence="15">HMG-CoA synthase</shortName>
        <ecNumber evidence="3 15">2.3.3.10</ecNumber>
    </recommendedName>
    <alternativeName>
        <fullName evidence="11 15">3-hydroxy-3-methylglutaryl coenzyme A synthase</fullName>
    </alternativeName>
</protein>
<feature type="active site" description="Proton donor/acceptor" evidence="13">
    <location>
        <position position="142"/>
    </location>
</feature>
<dbReference type="GO" id="GO:0006695">
    <property type="term" value="P:cholesterol biosynthetic process"/>
    <property type="evidence" value="ECO:0007669"/>
    <property type="project" value="UniProtKB-KW"/>
</dbReference>
<dbReference type="InterPro" id="IPR010122">
    <property type="entry name" value="HMG_CoA_synthase_euk"/>
</dbReference>
<dbReference type="Proteomes" id="UP001619887">
    <property type="component" value="Unassembled WGS sequence"/>
</dbReference>
<dbReference type="EC" id="2.3.3.10" evidence="3 15"/>
<dbReference type="InterPro" id="IPR000590">
    <property type="entry name" value="HMG_CoA_synt_AS"/>
</dbReference>
<dbReference type="AlphaFoldDB" id="A0ABD2FI06"/>
<evidence type="ECO:0000256" key="15">
    <source>
        <dbReference type="RuleBase" id="RU364071"/>
    </source>
</evidence>
<comment type="similarity">
    <text evidence="2 15">Belongs to the thiolase-like superfamily. HMG-CoA synthase family.</text>
</comment>
<evidence type="ECO:0000256" key="10">
    <source>
        <dbReference type="ARBA" id="ARBA00023221"/>
    </source>
</evidence>
<proteinExistence type="inferred from homology"/>
<name>A0ABD2FI06_PAGBO</name>
<dbReference type="InterPro" id="IPR013528">
    <property type="entry name" value="HMG_CoA_synth_N"/>
</dbReference>
<dbReference type="Pfam" id="PF01154">
    <property type="entry name" value="HMG_CoA_synt_N"/>
    <property type="match status" value="1"/>
</dbReference>
<evidence type="ECO:0000256" key="13">
    <source>
        <dbReference type="PIRSR" id="PIRSR610122-1"/>
    </source>
</evidence>
<keyword evidence="15" id="KW-0444">Lipid biosynthesis</keyword>
<dbReference type="Pfam" id="PF08540">
    <property type="entry name" value="HMG_CoA_synt_C"/>
    <property type="match status" value="1"/>
</dbReference>
<evidence type="ECO:0000256" key="2">
    <source>
        <dbReference type="ARBA" id="ARBA00007061"/>
    </source>
</evidence>
<feature type="compositionally biased region" description="Polar residues" evidence="16">
    <location>
        <begin position="530"/>
        <end position="539"/>
    </location>
</feature>
<evidence type="ECO:0000256" key="1">
    <source>
        <dbReference type="ARBA" id="ARBA00005218"/>
    </source>
</evidence>
<dbReference type="CDD" id="cd00827">
    <property type="entry name" value="init_cond_enzymes"/>
    <property type="match status" value="1"/>
</dbReference>
<dbReference type="PANTHER" id="PTHR43323:SF2">
    <property type="entry name" value="HYDROXYMETHYLGLUTARYL-COA SYNTHASE"/>
    <property type="match status" value="1"/>
</dbReference>
<evidence type="ECO:0000256" key="7">
    <source>
        <dbReference type="ARBA" id="ARBA00022955"/>
    </source>
</evidence>
<feature type="active site" description="Acyl-thioester intermediate" evidence="13">
    <location>
        <position position="176"/>
    </location>
</feature>
<keyword evidence="10 15" id="KW-0753">Steroid metabolism</keyword>
<dbReference type="PANTHER" id="PTHR43323">
    <property type="entry name" value="3-HYDROXY-3-METHYLGLUTARYL COENZYME A SYNTHASE"/>
    <property type="match status" value="1"/>
</dbReference>
<evidence type="ECO:0000259" key="17">
    <source>
        <dbReference type="Pfam" id="PF01154"/>
    </source>
</evidence>
<evidence type="ECO:0000256" key="3">
    <source>
        <dbReference type="ARBA" id="ARBA00012978"/>
    </source>
</evidence>
<organism evidence="19 20">
    <name type="scientific">Pagothenia borchgrevinki</name>
    <name type="common">Bald rockcod</name>
    <name type="synonym">Trematomus borchgrevinki</name>
    <dbReference type="NCBI Taxonomy" id="8213"/>
    <lineage>
        <taxon>Eukaryota</taxon>
        <taxon>Metazoa</taxon>
        <taxon>Chordata</taxon>
        <taxon>Craniata</taxon>
        <taxon>Vertebrata</taxon>
        <taxon>Euteleostomi</taxon>
        <taxon>Actinopterygii</taxon>
        <taxon>Neopterygii</taxon>
        <taxon>Teleostei</taxon>
        <taxon>Neoteleostei</taxon>
        <taxon>Acanthomorphata</taxon>
        <taxon>Eupercaria</taxon>
        <taxon>Perciformes</taxon>
        <taxon>Notothenioidei</taxon>
        <taxon>Nototheniidae</taxon>
        <taxon>Pagothenia</taxon>
    </lineage>
</organism>
<evidence type="ECO:0000256" key="16">
    <source>
        <dbReference type="SAM" id="MobiDB-lite"/>
    </source>
</evidence>
<comment type="pathway">
    <text evidence="1 15">Metabolic intermediate biosynthesis; (R)-mevalonate biosynthesis; (R)-mevalonate from acetyl-CoA: step 2/3.</text>
</comment>
<evidence type="ECO:0000313" key="20">
    <source>
        <dbReference type="Proteomes" id="UP001619887"/>
    </source>
</evidence>
<keyword evidence="4" id="KW-0153">Cholesterol metabolism</keyword>
<keyword evidence="20" id="KW-1185">Reference proteome</keyword>
<comment type="catalytic activity">
    <reaction evidence="12">
        <text>acetoacetyl-CoA + acetyl-CoA + H2O = (3S)-3-hydroxy-3-methylglutaryl-CoA + CoA + H(+)</text>
        <dbReference type="Rhea" id="RHEA:10188"/>
        <dbReference type="ChEBI" id="CHEBI:15377"/>
        <dbReference type="ChEBI" id="CHEBI:15378"/>
        <dbReference type="ChEBI" id="CHEBI:43074"/>
        <dbReference type="ChEBI" id="CHEBI:57286"/>
        <dbReference type="ChEBI" id="CHEBI:57287"/>
        <dbReference type="ChEBI" id="CHEBI:57288"/>
        <dbReference type="EC" id="2.3.3.10"/>
    </reaction>
    <physiologicalReaction direction="left-to-right" evidence="12">
        <dbReference type="Rhea" id="RHEA:10189"/>
    </physiologicalReaction>
</comment>
<keyword evidence="6" id="KW-0152">Cholesterol biosynthesis</keyword>
<evidence type="ECO:0000256" key="8">
    <source>
        <dbReference type="ARBA" id="ARBA00023011"/>
    </source>
</evidence>
<reference evidence="19 20" key="1">
    <citation type="journal article" date="2022" name="G3 (Bethesda)">
        <title>Evaluating Illumina-, Nanopore-, and PacBio-based genome assembly strategies with the bald notothen, Trematomus borchgrevinki.</title>
        <authorList>
            <person name="Rayamajhi N."/>
            <person name="Cheng C.C."/>
            <person name="Catchen J.M."/>
        </authorList>
    </citation>
    <scope>NUCLEOTIDE SEQUENCE [LARGE SCALE GENOMIC DNA]</scope>
    <source>
        <strain evidence="19">AGRC-2024</strain>
    </source>
</reference>
<sequence>MSRVLLSRFTTSLTSLKRSSGRPLALEPVLCSLYKMSFGRQLSGMQRMPGSAPISGLGPWPKDVGIIALELYLPSQYVDQTELEQEDGVAPGKYTVGLGQDRMGFCSDLEDINSLCLTAVQKLMERNGLSYDSVGRLEVGTETIIDKSKSVKTVLMQLFEDSGNTDVEGIDTTNACYGGTAALFNAVNWVESSSWDGRYAVVVAGDIAVYASGSARPTGGAGAVAMLVGPNAPLAFEQGLRGTHMQHAYDFYKPDLMSEYPVVDGKLSIECYLSALDRCYAVYRNKIHAQWQKEGSEERFSLEDFGYLVFHSPYCKLVQKSLARLMLNDFLLHPNPNTETGPFTGLDAFRDVKPEETYFDRDVEKAFLKASTDMFEKKTKHSLLVSNQNGNMYTPSVYGCLASLIATHSASQIAGQRVGVFSYGSGFAATLYSIRVTQDHTPGSALDKLVSSLSDLKLRLDSRQKVSPPVFSECMKLRQETHHLAPYVPSSSVEDLFPGTWYLTRVDEKHRREYARSAPGIELSAESEGVRSTTATEQHIPSPAKKMPRIPATPGAPISN</sequence>
<evidence type="ECO:0000256" key="14">
    <source>
        <dbReference type="PIRSR" id="PIRSR610122-2"/>
    </source>
</evidence>
<comment type="caution">
    <text evidence="19">The sequence shown here is derived from an EMBL/GenBank/DDBJ whole genome shotgun (WGS) entry which is preliminary data.</text>
</comment>
<dbReference type="GO" id="GO:0004421">
    <property type="term" value="F:hydroxymethylglutaryl-CoA synthase activity"/>
    <property type="evidence" value="ECO:0007669"/>
    <property type="project" value="UniProtKB-EC"/>
</dbReference>
<feature type="active site" description="Proton donor/acceptor" evidence="13">
    <location>
        <position position="311"/>
    </location>
</feature>
<keyword evidence="5 15" id="KW-0808">Transferase</keyword>
<feature type="binding site" evidence="14">
    <location>
        <position position="316"/>
    </location>
    <ligand>
        <name>CoA</name>
        <dbReference type="ChEBI" id="CHEBI:57287"/>
    </ligand>
</feature>
<keyword evidence="15" id="KW-0443">Lipid metabolism</keyword>
<keyword evidence="8 15" id="KW-0756">Sterol biosynthesis</keyword>
<feature type="domain" description="Hydroxymethylglutaryl-coenzyme A synthase C-terminal" evidence="18">
    <location>
        <begin position="235"/>
        <end position="516"/>
    </location>
</feature>
<comment type="function">
    <text evidence="15">Catalyzes the condensation of acetyl-CoA with acetoacetyl-CoA to form HMG-CoA.</text>
</comment>
<dbReference type="FunFam" id="3.40.47.10:FF:000008">
    <property type="entry name" value="3-hydroxy-3-methylglutaryl coenzyme A synthase"/>
    <property type="match status" value="1"/>
</dbReference>
<keyword evidence="7 15" id="KW-0752">Steroid biosynthesis</keyword>
<dbReference type="InterPro" id="IPR016039">
    <property type="entry name" value="Thiolase-like"/>
</dbReference>
<feature type="region of interest" description="Disordered" evidence="16">
    <location>
        <begin position="517"/>
        <end position="560"/>
    </location>
</feature>
<feature type="binding site" evidence="14">
    <location>
        <position position="320"/>
    </location>
    <ligand>
        <name>CoA</name>
        <dbReference type="ChEBI" id="CHEBI:57287"/>
    </ligand>
</feature>
<dbReference type="EMBL" id="JBIYXZ010002089">
    <property type="protein sequence ID" value="KAL3041261.1"/>
    <property type="molecule type" value="Genomic_DNA"/>
</dbReference>
<accession>A0ABD2FI06</accession>
<feature type="binding site" evidence="14">
    <location>
        <position position="268"/>
    </location>
    <ligand>
        <name>CoA</name>
        <dbReference type="ChEBI" id="CHEBI:57287"/>
    </ligand>
</feature>
<dbReference type="InterPro" id="IPR013746">
    <property type="entry name" value="HMG_CoA_synt_C_dom"/>
</dbReference>
<reference evidence="19 20" key="2">
    <citation type="journal article" date="2024" name="G3 (Bethesda)">
        <title>The genome of the cryopelagic Antarctic bald notothen, Trematomus borchgrevinki.</title>
        <authorList>
            <person name="Rayamajhi N."/>
            <person name="Rivera-Colon A.G."/>
            <person name="Minhas B.F."/>
            <person name="Cheng C.C."/>
            <person name="Catchen J.M."/>
        </authorList>
    </citation>
    <scope>NUCLEOTIDE SEQUENCE [LARGE SCALE GENOMIC DNA]</scope>
    <source>
        <strain evidence="19">AGRC-2024</strain>
    </source>
</reference>
<evidence type="ECO:0000256" key="6">
    <source>
        <dbReference type="ARBA" id="ARBA00022778"/>
    </source>
</evidence>
<dbReference type="NCBIfam" id="TIGR01833">
    <property type="entry name" value="HMG-CoA-S_euk"/>
    <property type="match status" value="1"/>
</dbReference>
<evidence type="ECO:0000256" key="12">
    <source>
        <dbReference type="ARBA" id="ARBA00049887"/>
    </source>
</evidence>
<evidence type="ECO:0000256" key="5">
    <source>
        <dbReference type="ARBA" id="ARBA00022679"/>
    </source>
</evidence>
<dbReference type="SUPFAM" id="SSF53901">
    <property type="entry name" value="Thiolase-like"/>
    <property type="match status" value="2"/>
</dbReference>
<evidence type="ECO:0000256" key="4">
    <source>
        <dbReference type="ARBA" id="ARBA00022548"/>
    </source>
</evidence>
<feature type="domain" description="Hydroxymethylglutaryl-coenzyme A synthase N-terminal" evidence="17">
    <location>
        <begin position="60"/>
        <end position="233"/>
    </location>
</feature>
<evidence type="ECO:0000313" key="19">
    <source>
        <dbReference type="EMBL" id="KAL3041261.1"/>
    </source>
</evidence>
<evidence type="ECO:0000259" key="18">
    <source>
        <dbReference type="Pfam" id="PF08540"/>
    </source>
</evidence>
<evidence type="ECO:0000256" key="11">
    <source>
        <dbReference type="ARBA" id="ARBA00033130"/>
    </source>
</evidence>
<dbReference type="Gene3D" id="3.40.47.10">
    <property type="match status" value="1"/>
</dbReference>
<evidence type="ECO:0000256" key="9">
    <source>
        <dbReference type="ARBA" id="ARBA00023166"/>
    </source>
</evidence>
<gene>
    <name evidence="19" type="ORF">OYC64_019457</name>
</gene>